<organism evidence="2">
    <name type="scientific">Podoviridae sp. ctZkC8</name>
    <dbReference type="NCBI Taxonomy" id="2825259"/>
    <lineage>
        <taxon>Viruses</taxon>
        <taxon>Duplodnaviria</taxon>
        <taxon>Heunggongvirae</taxon>
        <taxon>Uroviricota</taxon>
        <taxon>Caudoviricetes</taxon>
    </lineage>
</organism>
<evidence type="ECO:0000256" key="1">
    <source>
        <dbReference type="SAM" id="MobiDB-lite"/>
    </source>
</evidence>
<dbReference type="EMBL" id="BK016062">
    <property type="protein sequence ID" value="DAF91917.1"/>
    <property type="molecule type" value="Genomic_DNA"/>
</dbReference>
<accession>A0A8S5UBQ3</accession>
<reference evidence="2" key="1">
    <citation type="journal article" date="2021" name="Proc. Natl. Acad. Sci. U.S.A.">
        <title>A Catalog of Tens of Thousands of Viruses from Human Metagenomes Reveals Hidden Associations with Chronic Diseases.</title>
        <authorList>
            <person name="Tisza M.J."/>
            <person name="Buck C.B."/>
        </authorList>
    </citation>
    <scope>NUCLEOTIDE SEQUENCE</scope>
    <source>
        <strain evidence="2">CtZkC8</strain>
    </source>
</reference>
<proteinExistence type="predicted"/>
<sequence length="195" mass="21521">MEKLVSDASKLLMQVLMTDSKVSVKILDNANDAEKYKICTIQDNGTIVLGKTSVRWWNQLLGCQDKIPFDSFALKVWDALVDLSSGLNNKAILNGLSIEVVKKSVRTKDYDYVVRRLYDCWAHVAQKSEGYQKALSPEGGPGSAQDCPGGTFASDKPREIVININGTKKTIPFIDSNGDPLNIGLDYGFLGFRNL</sequence>
<feature type="region of interest" description="Disordered" evidence="1">
    <location>
        <begin position="132"/>
        <end position="154"/>
    </location>
</feature>
<name>A0A8S5UBQ3_9CAUD</name>
<protein>
    <submittedName>
        <fullName evidence="2">Uncharacterized protein</fullName>
    </submittedName>
</protein>
<evidence type="ECO:0000313" key="2">
    <source>
        <dbReference type="EMBL" id="DAF91917.1"/>
    </source>
</evidence>